<gene>
    <name evidence="1" type="ORF">AC625_20575</name>
</gene>
<accession>A0A0K9GYE6</accession>
<name>A0A0K9GYE6_9BACI</name>
<dbReference type="OrthoDB" id="2873611at2"/>
<dbReference type="RefSeq" id="WP_049682977.1">
    <property type="nucleotide sequence ID" value="NZ_LFZW01000001.1"/>
</dbReference>
<sequence length="100" mass="11298">MTQYPVIYYYEARVMKEDYTMHVVFPDLKAVGLSASTAGNDREDAREAAQDLLAIAIDMAVDEGKTMPEATPIEKVDIAQFYVEEEVGKPFRIEVEYISV</sequence>
<proteinExistence type="predicted"/>
<dbReference type="Proteomes" id="UP000037146">
    <property type="component" value="Unassembled WGS sequence"/>
</dbReference>
<evidence type="ECO:0008006" key="3">
    <source>
        <dbReference type="Google" id="ProtNLM"/>
    </source>
</evidence>
<dbReference type="PATRIC" id="fig|1679170.3.peg.4645"/>
<dbReference type="InterPro" id="IPR035069">
    <property type="entry name" value="TTHA1013/TTHA0281-like"/>
</dbReference>
<evidence type="ECO:0000313" key="2">
    <source>
        <dbReference type="Proteomes" id="UP000037146"/>
    </source>
</evidence>
<organism evidence="1 2">
    <name type="scientific">Peribacillus loiseleuriae</name>
    <dbReference type="NCBI Taxonomy" id="1679170"/>
    <lineage>
        <taxon>Bacteria</taxon>
        <taxon>Bacillati</taxon>
        <taxon>Bacillota</taxon>
        <taxon>Bacilli</taxon>
        <taxon>Bacillales</taxon>
        <taxon>Bacillaceae</taxon>
        <taxon>Peribacillus</taxon>
    </lineage>
</organism>
<dbReference type="AlphaFoldDB" id="A0A0K9GYE6"/>
<dbReference type="Gene3D" id="3.30.160.250">
    <property type="match status" value="1"/>
</dbReference>
<reference evidence="2" key="1">
    <citation type="submission" date="2015-07" db="EMBL/GenBank/DDBJ databases">
        <title>Genome sequencing project for genomic taxonomy and phylogenomics of Bacillus-like bacteria.</title>
        <authorList>
            <person name="Liu B."/>
            <person name="Wang J."/>
            <person name="Zhu Y."/>
            <person name="Liu G."/>
            <person name="Chen Q."/>
            <person name="Chen Z."/>
            <person name="Lan J."/>
            <person name="Che J."/>
            <person name="Ge C."/>
            <person name="Shi H."/>
            <person name="Pan Z."/>
            <person name="Liu X."/>
        </authorList>
    </citation>
    <scope>NUCLEOTIDE SEQUENCE [LARGE SCALE GENOMIC DNA]</scope>
    <source>
        <strain evidence="2">FJAT-27997</strain>
    </source>
</reference>
<evidence type="ECO:0000313" key="1">
    <source>
        <dbReference type="EMBL" id="KMY51625.1"/>
    </source>
</evidence>
<dbReference type="SUPFAM" id="SSF143100">
    <property type="entry name" value="TTHA1013/TTHA0281-like"/>
    <property type="match status" value="1"/>
</dbReference>
<dbReference type="EMBL" id="LFZW01000001">
    <property type="protein sequence ID" value="KMY51625.1"/>
    <property type="molecule type" value="Genomic_DNA"/>
</dbReference>
<protein>
    <recommendedName>
        <fullName evidence="3">HicB-like antitoxin of toxin-antitoxin system domain-containing protein</fullName>
    </recommendedName>
</protein>
<comment type="caution">
    <text evidence="1">The sequence shown here is derived from an EMBL/GenBank/DDBJ whole genome shotgun (WGS) entry which is preliminary data.</text>
</comment>
<keyword evidence="2" id="KW-1185">Reference proteome</keyword>